<keyword evidence="1" id="KW-0812">Transmembrane</keyword>
<accession>A0A317FWY2</accession>
<sequence>MNEIMKKKIIVYVILLIMLFIWWRVEYKDSVTGFYEQVVEAGEQTFTASISDVRFIVMTNNDIALKNRLDSEDVSVGITIWSDDGEYYDAVSQPLSIHTNGYTSTENTRFEDLPFNLTVGKQYNIAYSAQLQDGTPVDQLSFLLYSENRSVDLYSFVLILMIALVFALMIFTPWKFEVRFSLVWALMLVLAMVIMPGLMTDRGSDSALADSERSAFATSYAMSNGILGSEKTDDEGYVYIKESGIRNIGYSIYGVPLIRFWLDDSYGNYRSEGQVSYLFKTDDGLHLLSVPSALVVTALRAVSARYKWIIIGGWLTSAFITFVLVLIAMRIAPDHKRFIGLLMCLPSTLMMAMSYSGMGILIGLGLVIFALFSKKLEPDHSKMVSWILVAFIAVWALIYTFAHWNLSSIHTFVGAVLGLFTSFDNWLFTIAAYDNESLYDVSVLPAYLMLICLCLISPLCSKWTGNMSERKKKVIEAVFIGLSCLMILIRYNQF</sequence>
<name>A0A317FWY2_BUTFI</name>
<feature type="transmembrane region" description="Helical" evidence="1">
    <location>
        <begin position="309"/>
        <end position="332"/>
    </location>
</feature>
<feature type="transmembrane region" description="Helical" evidence="1">
    <location>
        <begin position="443"/>
        <end position="461"/>
    </location>
</feature>
<feature type="transmembrane region" description="Helical" evidence="1">
    <location>
        <begin position="284"/>
        <end position="302"/>
    </location>
</feature>
<organism evidence="2 3">
    <name type="scientific">Butyrivibrio fibrisolvens</name>
    <dbReference type="NCBI Taxonomy" id="831"/>
    <lineage>
        <taxon>Bacteria</taxon>
        <taxon>Bacillati</taxon>
        <taxon>Bacillota</taxon>
        <taxon>Clostridia</taxon>
        <taxon>Lachnospirales</taxon>
        <taxon>Lachnospiraceae</taxon>
        <taxon>Butyrivibrio</taxon>
    </lineage>
</organism>
<comment type="caution">
    <text evidence="2">The sequence shown here is derived from an EMBL/GenBank/DDBJ whole genome shotgun (WGS) entry which is preliminary data.</text>
</comment>
<evidence type="ECO:0000313" key="2">
    <source>
        <dbReference type="EMBL" id="PWT26194.1"/>
    </source>
</evidence>
<dbReference type="AlphaFoldDB" id="A0A317FWY2"/>
<dbReference type="EMBL" id="NXNG01000001">
    <property type="protein sequence ID" value="PWT26194.1"/>
    <property type="molecule type" value="Genomic_DNA"/>
</dbReference>
<keyword evidence="1" id="KW-0472">Membrane</keyword>
<feature type="transmembrane region" description="Helical" evidence="1">
    <location>
        <begin position="9"/>
        <end position="25"/>
    </location>
</feature>
<feature type="transmembrane region" description="Helical" evidence="1">
    <location>
        <begin position="178"/>
        <end position="199"/>
    </location>
</feature>
<proteinExistence type="predicted"/>
<keyword evidence="1" id="KW-1133">Transmembrane helix</keyword>
<feature type="transmembrane region" description="Helical" evidence="1">
    <location>
        <begin position="473"/>
        <end position="491"/>
    </location>
</feature>
<evidence type="ECO:0000313" key="3">
    <source>
        <dbReference type="Proteomes" id="UP000245488"/>
    </source>
</evidence>
<dbReference type="Proteomes" id="UP000245488">
    <property type="component" value="Chromosome"/>
</dbReference>
<gene>
    <name evidence="2" type="ORF">CPT75_03195</name>
</gene>
<feature type="transmembrane region" description="Helical" evidence="1">
    <location>
        <begin position="384"/>
        <end position="402"/>
    </location>
</feature>
<feature type="transmembrane region" description="Helical" evidence="1">
    <location>
        <begin position="153"/>
        <end position="171"/>
    </location>
</feature>
<evidence type="ECO:0000256" key="1">
    <source>
        <dbReference type="SAM" id="Phobius"/>
    </source>
</evidence>
<feature type="transmembrane region" description="Helical" evidence="1">
    <location>
        <begin position="352"/>
        <end position="372"/>
    </location>
</feature>
<keyword evidence="3" id="KW-1185">Reference proteome</keyword>
<reference evidence="2 3" key="1">
    <citation type="submission" date="2017-09" db="EMBL/GenBank/DDBJ databases">
        <title>High-quality draft genome sequence of Butyrivibrio fibrisolvens INBov1, isolated from cow rumen.</title>
        <authorList>
            <person name="Rodriguez Hernaez J."/>
            <person name="Rivarola M."/>
            <person name="Paniego N."/>
            <person name="Cravero S."/>
            <person name="Ceron Cucchi M."/>
            <person name="Martinez M.C."/>
        </authorList>
    </citation>
    <scope>NUCLEOTIDE SEQUENCE [LARGE SCALE GENOMIC DNA]</scope>
    <source>
        <strain evidence="2 3">INBov1</strain>
    </source>
</reference>
<protein>
    <submittedName>
        <fullName evidence="2">Uncharacterized protein</fullName>
    </submittedName>
</protein>